<dbReference type="Proteomes" id="UP000095287">
    <property type="component" value="Unplaced"/>
</dbReference>
<keyword evidence="2" id="KW-1185">Reference proteome</keyword>
<accession>A0A1I8AGQ9</accession>
<sequence>YYIFPGFSYLFDSPWIFDDSCSARETIPDIDIVFLDIVLIIRIILGIVLIIPRIIVVIVGIGKSISALALPKAYDGESWQRCPPEACNPTIIPHRNTCIKDRNRHFAFNFRRAARTPNAENICYGEGGSAAATDCHRPFGHLSREDPFGHLSREDEDEHESHPQDVLNVNVEPMTTSCGSEPVVAPAEMMDMLRSIEETVKSSDRCCSNVQHSVSNFIKHTDNAKMYLKKSLEKSTGLEPWTKEERDALKEMKYTAKDVEDNAGREYIYYKELITEGGPIFPQGKDAPRVINEITSLNWLKPRINVENPRETR</sequence>
<dbReference type="AlphaFoldDB" id="A0A1I8AGQ9"/>
<proteinExistence type="predicted"/>
<evidence type="ECO:0000313" key="2">
    <source>
        <dbReference type="Proteomes" id="UP000095287"/>
    </source>
</evidence>
<feature type="transmembrane region" description="Helical" evidence="1">
    <location>
        <begin position="37"/>
        <end position="62"/>
    </location>
</feature>
<keyword evidence="1" id="KW-1133">Transmembrane helix</keyword>
<keyword evidence="1" id="KW-0812">Transmembrane</keyword>
<evidence type="ECO:0000313" key="3">
    <source>
        <dbReference type="WBParaSite" id="L893_g5571.t1"/>
    </source>
</evidence>
<protein>
    <submittedName>
        <fullName evidence="3">RSN1_7TM domain-containing protein</fullName>
    </submittedName>
</protein>
<dbReference type="WBParaSite" id="L893_g5571.t1">
    <property type="protein sequence ID" value="L893_g5571.t1"/>
    <property type="gene ID" value="L893_g5571"/>
</dbReference>
<reference evidence="3" key="1">
    <citation type="submission" date="2016-11" db="UniProtKB">
        <authorList>
            <consortium name="WormBaseParasite"/>
        </authorList>
    </citation>
    <scope>IDENTIFICATION</scope>
</reference>
<name>A0A1I8AGQ9_9BILA</name>
<evidence type="ECO:0000256" key="1">
    <source>
        <dbReference type="SAM" id="Phobius"/>
    </source>
</evidence>
<organism evidence="2 3">
    <name type="scientific">Steinernema glaseri</name>
    <dbReference type="NCBI Taxonomy" id="37863"/>
    <lineage>
        <taxon>Eukaryota</taxon>
        <taxon>Metazoa</taxon>
        <taxon>Ecdysozoa</taxon>
        <taxon>Nematoda</taxon>
        <taxon>Chromadorea</taxon>
        <taxon>Rhabditida</taxon>
        <taxon>Tylenchina</taxon>
        <taxon>Panagrolaimomorpha</taxon>
        <taxon>Strongyloidoidea</taxon>
        <taxon>Steinernematidae</taxon>
        <taxon>Steinernema</taxon>
    </lineage>
</organism>
<keyword evidence="1" id="KW-0472">Membrane</keyword>